<dbReference type="Proteomes" id="UP000000305">
    <property type="component" value="Unassembled WGS sequence"/>
</dbReference>
<dbReference type="Gene3D" id="3.80.10.10">
    <property type="entry name" value="Ribonuclease Inhibitor"/>
    <property type="match status" value="1"/>
</dbReference>
<dbReference type="InParanoid" id="E9GAD6"/>
<evidence type="ECO:0000313" key="3">
    <source>
        <dbReference type="Proteomes" id="UP000000305"/>
    </source>
</evidence>
<keyword evidence="3" id="KW-1185">Reference proteome</keyword>
<dbReference type="OrthoDB" id="423607at2759"/>
<dbReference type="InterPro" id="IPR032675">
    <property type="entry name" value="LRR_dom_sf"/>
</dbReference>
<dbReference type="PhylomeDB" id="E9GAD6"/>
<gene>
    <name evidence="2" type="ORF">DAPPUDRAFT_239900</name>
</gene>
<accession>E9GAD6</accession>
<protein>
    <submittedName>
        <fullName evidence="2">Uncharacterized protein</fullName>
    </submittedName>
</protein>
<dbReference type="EMBL" id="GL732536">
    <property type="protein sequence ID" value="EFX83727.1"/>
    <property type="molecule type" value="Genomic_DNA"/>
</dbReference>
<organism evidence="2 3">
    <name type="scientific">Daphnia pulex</name>
    <name type="common">Water flea</name>
    <dbReference type="NCBI Taxonomy" id="6669"/>
    <lineage>
        <taxon>Eukaryota</taxon>
        <taxon>Metazoa</taxon>
        <taxon>Ecdysozoa</taxon>
        <taxon>Arthropoda</taxon>
        <taxon>Crustacea</taxon>
        <taxon>Branchiopoda</taxon>
        <taxon>Diplostraca</taxon>
        <taxon>Cladocera</taxon>
        <taxon>Anomopoda</taxon>
        <taxon>Daphniidae</taxon>
        <taxon>Daphnia</taxon>
    </lineage>
</organism>
<sequence length="163" mass="17950">MAFDEQQEGVNADELSKSRTGNPRSIQQRTDSESDISSPLPQIPTCCKNLRILDITKCKKLTDTGIEWLVPKTAELSKTLLELMVGCQAVTKRGIIFAVQNCPSLEVVENINMFDALVELARSSALAQPSILNTNITRLTLRPADVYISGQLELVVRFCPSKG</sequence>
<dbReference type="FunFam" id="3.80.10.10:FF:001624">
    <property type="entry name" value="Uncharacterized protein"/>
    <property type="match status" value="1"/>
</dbReference>
<dbReference type="SUPFAM" id="SSF52047">
    <property type="entry name" value="RNI-like"/>
    <property type="match status" value="1"/>
</dbReference>
<dbReference type="eggNOG" id="ENOG502S2U8">
    <property type="taxonomic scope" value="Eukaryota"/>
</dbReference>
<reference evidence="2 3" key="1">
    <citation type="journal article" date="2011" name="Science">
        <title>The ecoresponsive genome of Daphnia pulex.</title>
        <authorList>
            <person name="Colbourne J.K."/>
            <person name="Pfrender M.E."/>
            <person name="Gilbert D."/>
            <person name="Thomas W.K."/>
            <person name="Tucker A."/>
            <person name="Oakley T.H."/>
            <person name="Tokishita S."/>
            <person name="Aerts A."/>
            <person name="Arnold G.J."/>
            <person name="Basu M.K."/>
            <person name="Bauer D.J."/>
            <person name="Caceres C.E."/>
            <person name="Carmel L."/>
            <person name="Casola C."/>
            <person name="Choi J.H."/>
            <person name="Detter J.C."/>
            <person name="Dong Q."/>
            <person name="Dusheyko S."/>
            <person name="Eads B.D."/>
            <person name="Frohlich T."/>
            <person name="Geiler-Samerotte K.A."/>
            <person name="Gerlach D."/>
            <person name="Hatcher P."/>
            <person name="Jogdeo S."/>
            <person name="Krijgsveld J."/>
            <person name="Kriventseva E.V."/>
            <person name="Kultz D."/>
            <person name="Laforsch C."/>
            <person name="Lindquist E."/>
            <person name="Lopez J."/>
            <person name="Manak J.R."/>
            <person name="Muller J."/>
            <person name="Pangilinan J."/>
            <person name="Patwardhan R.P."/>
            <person name="Pitluck S."/>
            <person name="Pritham E.J."/>
            <person name="Rechtsteiner A."/>
            <person name="Rho M."/>
            <person name="Rogozin I.B."/>
            <person name="Sakarya O."/>
            <person name="Salamov A."/>
            <person name="Schaack S."/>
            <person name="Shapiro H."/>
            <person name="Shiga Y."/>
            <person name="Skalitzky C."/>
            <person name="Smith Z."/>
            <person name="Souvorov A."/>
            <person name="Sung W."/>
            <person name="Tang Z."/>
            <person name="Tsuchiya D."/>
            <person name="Tu H."/>
            <person name="Vos H."/>
            <person name="Wang M."/>
            <person name="Wolf Y.I."/>
            <person name="Yamagata H."/>
            <person name="Yamada T."/>
            <person name="Ye Y."/>
            <person name="Shaw J.R."/>
            <person name="Andrews J."/>
            <person name="Crease T.J."/>
            <person name="Tang H."/>
            <person name="Lucas S.M."/>
            <person name="Robertson H.M."/>
            <person name="Bork P."/>
            <person name="Koonin E.V."/>
            <person name="Zdobnov E.M."/>
            <person name="Grigoriev I.V."/>
            <person name="Lynch M."/>
            <person name="Boore J.L."/>
        </authorList>
    </citation>
    <scope>NUCLEOTIDE SEQUENCE [LARGE SCALE GENOMIC DNA]</scope>
</reference>
<proteinExistence type="predicted"/>
<dbReference type="KEGG" id="dpx:DAPPUDRAFT_239900"/>
<evidence type="ECO:0000256" key="1">
    <source>
        <dbReference type="SAM" id="MobiDB-lite"/>
    </source>
</evidence>
<dbReference type="AlphaFoldDB" id="E9GAD6"/>
<evidence type="ECO:0000313" key="2">
    <source>
        <dbReference type="EMBL" id="EFX83727.1"/>
    </source>
</evidence>
<feature type="region of interest" description="Disordered" evidence="1">
    <location>
        <begin position="1"/>
        <end position="40"/>
    </location>
</feature>
<feature type="compositionally biased region" description="Polar residues" evidence="1">
    <location>
        <begin position="18"/>
        <end position="40"/>
    </location>
</feature>
<dbReference type="HOGENOM" id="CLU_1628710_0_0_1"/>
<name>E9GAD6_DAPPU</name>